<proteinExistence type="predicted"/>
<feature type="compositionally biased region" description="Basic and acidic residues" evidence="1">
    <location>
        <begin position="1"/>
        <end position="12"/>
    </location>
</feature>
<sequence length="132" mass="15265">MPSRRELEEKEAQHRRKIKRSTLELDSQDKSTRSAIAIRYDAEQDAAPVILAAGRGDFAEDILKIAEDHKIPFYEDKGLADLLLKLEVSTEVPQEMYALIAEVLAFIFRLDQMAAKREKFYKRVKELDNVEK</sequence>
<dbReference type="Gene3D" id="3.40.1690.10">
    <property type="entry name" value="secretion proteins EscU"/>
    <property type="match status" value="1"/>
</dbReference>
<dbReference type="AlphaFoldDB" id="A0A388TGF2"/>
<evidence type="ECO:0000256" key="1">
    <source>
        <dbReference type="SAM" id="MobiDB-lite"/>
    </source>
</evidence>
<dbReference type="Pfam" id="PF01312">
    <property type="entry name" value="Bac_export_2"/>
    <property type="match status" value="1"/>
</dbReference>
<dbReference type="GO" id="GO:0009306">
    <property type="term" value="P:protein secretion"/>
    <property type="evidence" value="ECO:0007669"/>
    <property type="project" value="InterPro"/>
</dbReference>
<reference evidence="2 3" key="1">
    <citation type="journal article" date="2019" name="ISME J.">
        <title>Genome analyses of uncultured TG2/ZB3 bacteria in 'Margulisbacteria' specifically attached to ectosymbiotic spirochetes of protists in the termite gut.</title>
        <authorList>
            <person name="Utami Y.D."/>
            <person name="Kuwahara H."/>
            <person name="Igai K."/>
            <person name="Murakami T."/>
            <person name="Sugaya K."/>
            <person name="Morikawa T."/>
            <person name="Nagura Y."/>
            <person name="Yuki M."/>
            <person name="Deevong P."/>
            <person name="Inoue T."/>
            <person name="Kihara K."/>
            <person name="Lo N."/>
            <person name="Yamada A."/>
            <person name="Ohkuma M."/>
            <person name="Hongoh Y."/>
        </authorList>
    </citation>
    <scope>NUCLEOTIDE SEQUENCE [LARGE SCALE GENOMIC DNA]</scope>
    <source>
        <strain evidence="2">NkOx7-02</strain>
    </source>
</reference>
<evidence type="ECO:0000313" key="2">
    <source>
        <dbReference type="EMBL" id="GBR75736.1"/>
    </source>
</evidence>
<dbReference type="InterPro" id="IPR006135">
    <property type="entry name" value="T3SS_substrate_exporter"/>
</dbReference>
<dbReference type="Proteomes" id="UP000275925">
    <property type="component" value="Unassembled WGS sequence"/>
</dbReference>
<keyword evidence="2" id="KW-0966">Cell projection</keyword>
<comment type="caution">
    <text evidence="2">The sequence shown here is derived from an EMBL/GenBank/DDBJ whole genome shotgun (WGS) entry which is preliminary data.</text>
</comment>
<name>A0A388TGF2_9BACT</name>
<accession>A0A388TGF2</accession>
<gene>
    <name evidence="2" type="ORF">NO2_0382</name>
</gene>
<feature type="compositionally biased region" description="Basic and acidic residues" evidence="1">
    <location>
        <begin position="21"/>
        <end position="30"/>
    </location>
</feature>
<feature type="region of interest" description="Disordered" evidence="1">
    <location>
        <begin position="1"/>
        <end position="30"/>
    </location>
</feature>
<dbReference type="GO" id="GO:0005886">
    <property type="term" value="C:plasma membrane"/>
    <property type="evidence" value="ECO:0007669"/>
    <property type="project" value="TreeGrafter"/>
</dbReference>
<evidence type="ECO:0000313" key="3">
    <source>
        <dbReference type="Proteomes" id="UP000275925"/>
    </source>
</evidence>
<keyword evidence="3" id="KW-1185">Reference proteome</keyword>
<protein>
    <submittedName>
        <fullName evidence="2">Flagellar biosynthesis protein</fullName>
    </submittedName>
</protein>
<dbReference type="PANTHER" id="PTHR30531:SF12">
    <property type="entry name" value="FLAGELLAR BIOSYNTHETIC PROTEIN FLHB"/>
    <property type="match status" value="1"/>
</dbReference>
<dbReference type="EMBL" id="BGZO01000007">
    <property type="protein sequence ID" value="GBR75736.1"/>
    <property type="molecule type" value="Genomic_DNA"/>
</dbReference>
<dbReference type="InterPro" id="IPR029025">
    <property type="entry name" value="T3SS_substrate_exporter_C"/>
</dbReference>
<keyword evidence="2" id="KW-0282">Flagellum</keyword>
<dbReference type="PANTHER" id="PTHR30531">
    <property type="entry name" value="FLAGELLAR BIOSYNTHETIC PROTEIN FLHB"/>
    <property type="match status" value="1"/>
</dbReference>
<keyword evidence="2" id="KW-0969">Cilium</keyword>
<dbReference type="SUPFAM" id="SSF160544">
    <property type="entry name" value="EscU C-terminal domain-like"/>
    <property type="match status" value="1"/>
</dbReference>
<organism evidence="2 3">
    <name type="scientific">Candidatus Termititenax persephonae</name>
    <dbReference type="NCBI Taxonomy" id="2218525"/>
    <lineage>
        <taxon>Bacteria</taxon>
        <taxon>Bacillati</taxon>
        <taxon>Candidatus Margulisiibacteriota</taxon>
        <taxon>Candidatus Termititenacia</taxon>
        <taxon>Candidatus Termititenacales</taxon>
        <taxon>Candidatus Termititenacaceae</taxon>
        <taxon>Candidatus Termititenax</taxon>
    </lineage>
</organism>